<dbReference type="Proteomes" id="UP000244925">
    <property type="component" value="Unassembled WGS sequence"/>
</dbReference>
<feature type="region of interest" description="Disordered" evidence="1">
    <location>
        <begin position="313"/>
        <end position="344"/>
    </location>
</feature>
<dbReference type="Pfam" id="PF13351">
    <property type="entry name" value="DUF4099"/>
    <property type="match status" value="1"/>
</dbReference>
<comment type="caution">
    <text evidence="4">The sequence shown here is derived from an EMBL/GenBank/DDBJ whole genome shotgun (WGS) entry which is preliminary data.</text>
</comment>
<evidence type="ECO:0000259" key="3">
    <source>
        <dbReference type="Pfam" id="PF13351"/>
    </source>
</evidence>
<name>A0A2V1IX17_9BACT</name>
<evidence type="ECO:0000256" key="1">
    <source>
        <dbReference type="SAM" id="MobiDB-lite"/>
    </source>
</evidence>
<dbReference type="AlphaFoldDB" id="A0A2V1IX17"/>
<sequence>MAQDQTPEKDQVLIAHNKETGETGAVAGLKEDGTPAMADAKTSKLSDLVVFNIHKNPLEAFLSNFVRQCKNPSQFGFYKIDAENLETVGPVIQDALKDPEANKAMLDPSKVEPKTEKRYQKIEADKIDWNALKERWGIDRDELEKRGDLQEMMYNRKSGLINIRLNVDGDMKTAAARLAFKTDENGNVKVVPSFVCEKPDLSQEFNGVKFTEQDKENLKKTGNLGRIADVVDRQTGEVIPSFISIDRLTNEIVSVPAKHIYVKDTIGQTKLTMAEINTLKSGQPVKDKQITDKSGKQYTVTLQVNADSRRVEFVPDEKKQRQSQNQGNGGELKQRQSTWMTKDGKIRPITKWNGVPMTEQQQADYVAGKTVVMSNMVDQKGNPCTVYLTFNPESQRPNSSFTDPRQAQTVTPANESKTQMAVNNEGKTNEATKKVNEPLQKGQTGPKDETQKKKSRGMKM</sequence>
<dbReference type="EMBL" id="PUBV01000018">
    <property type="protein sequence ID" value="PWB06883.1"/>
    <property type="molecule type" value="Genomic_DNA"/>
</dbReference>
<organism evidence="4 5">
    <name type="scientific">Paramuribaculum intestinale</name>
    <dbReference type="NCBI Taxonomy" id="2094151"/>
    <lineage>
        <taxon>Bacteria</taxon>
        <taxon>Pseudomonadati</taxon>
        <taxon>Bacteroidota</taxon>
        <taxon>Bacteroidia</taxon>
        <taxon>Bacteroidales</taxon>
        <taxon>Muribaculaceae</taxon>
        <taxon>Paramuribaculum</taxon>
    </lineage>
</organism>
<accession>A0A2V1IX17</accession>
<dbReference type="InterPro" id="IPR025222">
    <property type="entry name" value="DUF3945"/>
</dbReference>
<dbReference type="InterPro" id="IPR025343">
    <property type="entry name" value="DUF4099"/>
</dbReference>
<protein>
    <submittedName>
        <fullName evidence="4">DUF3945 domain-containing protein</fullName>
    </submittedName>
</protein>
<dbReference type="RefSeq" id="WP_107036417.1">
    <property type="nucleotide sequence ID" value="NZ_CAQJFU010000024.1"/>
</dbReference>
<reference evidence="5" key="1">
    <citation type="submission" date="2018-02" db="EMBL/GenBank/DDBJ databases">
        <authorList>
            <person name="Clavel T."/>
            <person name="Strowig T."/>
        </authorList>
    </citation>
    <scope>NUCLEOTIDE SEQUENCE [LARGE SCALE GENOMIC DNA]</scope>
    <source>
        <strain evidence="5">DSM 100764</strain>
    </source>
</reference>
<feature type="domain" description="DUF3945" evidence="2">
    <location>
        <begin position="264"/>
        <end position="316"/>
    </location>
</feature>
<dbReference type="GeneID" id="93423952"/>
<evidence type="ECO:0000313" key="5">
    <source>
        <dbReference type="Proteomes" id="UP000244925"/>
    </source>
</evidence>
<feature type="compositionally biased region" description="Basic and acidic residues" evidence="1">
    <location>
        <begin position="427"/>
        <end position="436"/>
    </location>
</feature>
<evidence type="ECO:0000313" key="4">
    <source>
        <dbReference type="EMBL" id="PWB06883.1"/>
    </source>
</evidence>
<feature type="region of interest" description="Disordered" evidence="1">
    <location>
        <begin position="393"/>
        <end position="460"/>
    </location>
</feature>
<proteinExistence type="predicted"/>
<feature type="compositionally biased region" description="Polar residues" evidence="1">
    <location>
        <begin position="393"/>
        <end position="426"/>
    </location>
</feature>
<feature type="domain" description="DUF3945" evidence="2">
    <location>
        <begin position="353"/>
        <end position="397"/>
    </location>
</feature>
<keyword evidence="5" id="KW-1185">Reference proteome</keyword>
<feature type="domain" description="DUF4099" evidence="3">
    <location>
        <begin position="123"/>
        <end position="202"/>
    </location>
</feature>
<dbReference type="Pfam" id="PF13101">
    <property type="entry name" value="DUF3945"/>
    <property type="match status" value="2"/>
</dbReference>
<evidence type="ECO:0000259" key="2">
    <source>
        <dbReference type="Pfam" id="PF13101"/>
    </source>
</evidence>
<gene>
    <name evidence="4" type="ORF">C5O25_09040</name>
</gene>